<dbReference type="InterPro" id="IPR001444">
    <property type="entry name" value="Flag_bb_rod_N"/>
</dbReference>
<evidence type="ECO:0000256" key="1">
    <source>
        <dbReference type="ARBA" id="ARBA00004117"/>
    </source>
</evidence>
<dbReference type="InterPro" id="IPR011491">
    <property type="entry name" value="FlgE_D2"/>
</dbReference>
<evidence type="ECO:0000256" key="3">
    <source>
        <dbReference type="ARBA" id="ARBA00019015"/>
    </source>
</evidence>
<name>A0ABW1Z574_9BACT</name>
<dbReference type="Pfam" id="PF06429">
    <property type="entry name" value="Flg_bbr_C"/>
    <property type="match status" value="1"/>
</dbReference>
<sequence>MGAFSVALTGLRAQNAALSTIGNNLANMNTTAYKLQNTTFADLFYQQTGSSGSGDAIQQGLGVRVSGTATDFSQGAITTTSDSSDLALEGNGFFVVNNNGTQLLTRAGDFQLSSNGTLESTDGYQVMGYAMSNGTVNSGGTLSAIQLPTGVTEPASATKNVTMTMNLNASSSTGTTFTSTVSLYDSLGNSHTATATFTKTGTNQWSYDVALPAGDATGSSNTSGTLTFDSNGNLTSPTNGVAGIAFTGMTDGASDLSFDWKMTDSAGNSLVSQSATTSAVSATTQDGYTSGSYTGFTIDAQGTVAATFSNGQTKAIASVAVAMVSDEQALTRSGNNCYQSTLASGQAVIGLASSGGRGAIEDEALESSNVDISTEFSDLIVAQRAFEANSKTVTTLDTVMQDTIGLIR</sequence>
<comment type="subcellular location">
    <subcellularLocation>
        <location evidence="1 5">Bacterial flagellum basal body</location>
    </subcellularLocation>
</comment>
<evidence type="ECO:0000259" key="8">
    <source>
        <dbReference type="Pfam" id="PF07559"/>
    </source>
</evidence>
<evidence type="ECO:0000256" key="4">
    <source>
        <dbReference type="ARBA" id="ARBA00023143"/>
    </source>
</evidence>
<dbReference type="Pfam" id="PF00460">
    <property type="entry name" value="Flg_bb_rod"/>
    <property type="match status" value="1"/>
</dbReference>
<keyword evidence="11" id="KW-1185">Reference proteome</keyword>
<accession>A0ABW1Z574</accession>
<dbReference type="InterPro" id="IPR010930">
    <property type="entry name" value="Flg_bb/hook_C_dom"/>
</dbReference>
<evidence type="ECO:0000256" key="5">
    <source>
        <dbReference type="RuleBase" id="RU362116"/>
    </source>
</evidence>
<gene>
    <name evidence="10" type="ORF">ACFQBQ_01515</name>
</gene>
<evidence type="ECO:0000259" key="6">
    <source>
        <dbReference type="Pfam" id="PF00460"/>
    </source>
</evidence>
<dbReference type="InterPro" id="IPR020013">
    <property type="entry name" value="Flagellar_FlgE/F/G"/>
</dbReference>
<dbReference type="Pfam" id="PF07559">
    <property type="entry name" value="FlgE_D2"/>
    <property type="match status" value="1"/>
</dbReference>
<keyword evidence="4 5" id="KW-0975">Bacterial flagellum</keyword>
<keyword evidence="10" id="KW-0282">Flagellum</keyword>
<comment type="similarity">
    <text evidence="2 5">Belongs to the flagella basal body rod proteins family.</text>
</comment>
<keyword evidence="10" id="KW-0969">Cilium</keyword>
<comment type="function">
    <text evidence="5">A flexible structure which links the flagellar filament to the drive apparatus in the basal body.</text>
</comment>
<comment type="caution">
    <text evidence="10">The sequence shown here is derived from an EMBL/GenBank/DDBJ whole genome shotgun (WGS) entry which is preliminary data.</text>
</comment>
<dbReference type="EMBL" id="JBHSWI010000001">
    <property type="protein sequence ID" value="MFC6644289.1"/>
    <property type="molecule type" value="Genomic_DNA"/>
</dbReference>
<dbReference type="Gene3D" id="2.60.98.20">
    <property type="entry name" value="Flagellar hook protein FlgE"/>
    <property type="match status" value="1"/>
</dbReference>
<dbReference type="InterPro" id="IPR053967">
    <property type="entry name" value="LlgE_F_G-like_D1"/>
</dbReference>
<dbReference type="SUPFAM" id="SSF117143">
    <property type="entry name" value="Flagellar hook protein flgE"/>
    <property type="match status" value="1"/>
</dbReference>
<evidence type="ECO:0000313" key="11">
    <source>
        <dbReference type="Proteomes" id="UP001596391"/>
    </source>
</evidence>
<dbReference type="InterPro" id="IPR037925">
    <property type="entry name" value="FlgE/F/G-like"/>
</dbReference>
<dbReference type="RefSeq" id="WP_263372226.1">
    <property type="nucleotide sequence ID" value="NZ_JAGSYD010000004.1"/>
</dbReference>
<protein>
    <recommendedName>
        <fullName evidence="3 5">Flagellar hook protein FlgE</fullName>
    </recommendedName>
</protein>
<evidence type="ECO:0000259" key="9">
    <source>
        <dbReference type="Pfam" id="PF22692"/>
    </source>
</evidence>
<dbReference type="InterPro" id="IPR037058">
    <property type="entry name" value="Falgellar_hook_FlgE_sf"/>
</dbReference>
<dbReference type="NCBIfam" id="TIGR03506">
    <property type="entry name" value="FlgEFG_subfam"/>
    <property type="match status" value="1"/>
</dbReference>
<dbReference type="Proteomes" id="UP001596391">
    <property type="component" value="Unassembled WGS sequence"/>
</dbReference>
<evidence type="ECO:0000259" key="7">
    <source>
        <dbReference type="Pfam" id="PF06429"/>
    </source>
</evidence>
<dbReference type="PANTHER" id="PTHR30435:SF1">
    <property type="entry name" value="FLAGELLAR HOOK PROTEIN FLGE"/>
    <property type="match status" value="1"/>
</dbReference>
<dbReference type="Pfam" id="PF22692">
    <property type="entry name" value="LlgE_F_G_D1"/>
    <property type="match status" value="1"/>
</dbReference>
<dbReference type="PANTHER" id="PTHR30435">
    <property type="entry name" value="FLAGELLAR PROTEIN"/>
    <property type="match status" value="1"/>
</dbReference>
<evidence type="ECO:0000313" key="10">
    <source>
        <dbReference type="EMBL" id="MFC6644289.1"/>
    </source>
</evidence>
<evidence type="ECO:0000256" key="2">
    <source>
        <dbReference type="ARBA" id="ARBA00009677"/>
    </source>
</evidence>
<proteinExistence type="inferred from homology"/>
<feature type="domain" description="Flagellar basal-body/hook protein C-terminal" evidence="7">
    <location>
        <begin position="363"/>
        <end position="405"/>
    </location>
</feature>
<keyword evidence="10" id="KW-0966">Cell projection</keyword>
<feature type="domain" description="Flagellar hook protein FlgE/F/G-like D1" evidence="9">
    <location>
        <begin position="87"/>
        <end position="152"/>
    </location>
</feature>
<organism evidence="10 11">
    <name type="scientific">Granulicella cerasi</name>
    <dbReference type="NCBI Taxonomy" id="741063"/>
    <lineage>
        <taxon>Bacteria</taxon>
        <taxon>Pseudomonadati</taxon>
        <taxon>Acidobacteriota</taxon>
        <taxon>Terriglobia</taxon>
        <taxon>Terriglobales</taxon>
        <taxon>Acidobacteriaceae</taxon>
        <taxon>Granulicella</taxon>
    </lineage>
</organism>
<feature type="domain" description="Flagellar hook protein FlgE D2" evidence="8">
    <location>
        <begin position="166"/>
        <end position="288"/>
    </location>
</feature>
<feature type="domain" description="Flagellar basal body rod protein N-terminal" evidence="6">
    <location>
        <begin position="6"/>
        <end position="34"/>
    </location>
</feature>
<reference evidence="11" key="1">
    <citation type="journal article" date="2019" name="Int. J. Syst. Evol. Microbiol.">
        <title>The Global Catalogue of Microorganisms (GCM) 10K type strain sequencing project: providing services to taxonomists for standard genome sequencing and annotation.</title>
        <authorList>
            <consortium name="The Broad Institute Genomics Platform"/>
            <consortium name="The Broad Institute Genome Sequencing Center for Infectious Disease"/>
            <person name="Wu L."/>
            <person name="Ma J."/>
        </authorList>
    </citation>
    <scope>NUCLEOTIDE SEQUENCE [LARGE SCALE GENOMIC DNA]</scope>
    <source>
        <strain evidence="11">CGMCC 1.16026</strain>
    </source>
</reference>